<feature type="transmembrane region" description="Helical" evidence="1">
    <location>
        <begin position="122"/>
        <end position="143"/>
    </location>
</feature>
<sequence>MALHKIFKILMIVLAIAGLIMAGYIWTLDSEALQTAVKAGGVDSVDTPWINAIMGLAWIVLGVTLVIVFIFVLKGLFSGNAKNTLIGIGAFALIIAIAYFTASGVETPMKDGEILSANGSKWVSAGINAFYMLAAIAIGLMLFSGVKKLAK</sequence>
<keyword evidence="3" id="KW-1185">Reference proteome</keyword>
<comment type="caution">
    <text evidence="2">The sequence shown here is derived from an EMBL/GenBank/DDBJ whole genome shotgun (WGS) entry which is preliminary data.</text>
</comment>
<dbReference type="OrthoDB" id="1446429at2"/>
<feature type="transmembrane region" description="Helical" evidence="1">
    <location>
        <begin position="85"/>
        <end position="102"/>
    </location>
</feature>
<reference evidence="2 3" key="1">
    <citation type="submission" date="2018-10" db="EMBL/GenBank/DDBJ databases">
        <title>Dokdonia luteus sp. nov., isolated from sea water.</title>
        <authorList>
            <person name="Zhou L.Y."/>
            <person name="Du Z.J."/>
        </authorList>
    </citation>
    <scope>NUCLEOTIDE SEQUENCE [LARGE SCALE GENOMIC DNA]</scope>
    <source>
        <strain evidence="2 3">SH27</strain>
    </source>
</reference>
<evidence type="ECO:0000313" key="3">
    <source>
        <dbReference type="Proteomes" id="UP000281985"/>
    </source>
</evidence>
<evidence type="ECO:0000313" key="2">
    <source>
        <dbReference type="EMBL" id="RMB56062.1"/>
    </source>
</evidence>
<dbReference type="Proteomes" id="UP000281985">
    <property type="component" value="Unassembled WGS sequence"/>
</dbReference>
<keyword evidence="1" id="KW-0812">Transmembrane</keyword>
<keyword evidence="1" id="KW-1133">Transmembrane helix</keyword>
<accession>A0A3M0G1K4</accession>
<organism evidence="2 3">
    <name type="scientific">Dokdonia sinensis</name>
    <dbReference type="NCBI Taxonomy" id="2479847"/>
    <lineage>
        <taxon>Bacteria</taxon>
        <taxon>Pseudomonadati</taxon>
        <taxon>Bacteroidota</taxon>
        <taxon>Flavobacteriia</taxon>
        <taxon>Flavobacteriales</taxon>
        <taxon>Flavobacteriaceae</taxon>
        <taxon>Dokdonia</taxon>
    </lineage>
</organism>
<evidence type="ECO:0000256" key="1">
    <source>
        <dbReference type="SAM" id="Phobius"/>
    </source>
</evidence>
<gene>
    <name evidence="2" type="ORF">EAX61_16145</name>
</gene>
<feature type="transmembrane region" description="Helical" evidence="1">
    <location>
        <begin position="48"/>
        <end position="73"/>
    </location>
</feature>
<dbReference type="AlphaFoldDB" id="A0A3M0G1K4"/>
<feature type="transmembrane region" description="Helical" evidence="1">
    <location>
        <begin position="7"/>
        <end position="28"/>
    </location>
</feature>
<protein>
    <submittedName>
        <fullName evidence="2">Uncharacterized protein</fullName>
    </submittedName>
</protein>
<dbReference type="EMBL" id="REFV01000026">
    <property type="protein sequence ID" value="RMB56062.1"/>
    <property type="molecule type" value="Genomic_DNA"/>
</dbReference>
<keyword evidence="1" id="KW-0472">Membrane</keyword>
<proteinExistence type="predicted"/>
<dbReference type="RefSeq" id="WP_121918747.1">
    <property type="nucleotide sequence ID" value="NZ_REFV01000026.1"/>
</dbReference>
<name>A0A3M0G1K4_9FLAO</name>